<protein>
    <submittedName>
        <fullName evidence="2">Uncharacterized protein</fullName>
    </submittedName>
</protein>
<dbReference type="PANTHER" id="PTHR43785:SF12">
    <property type="entry name" value="TYPE-1 GLUTAMINE SYNTHETASE 2"/>
    <property type="match status" value="1"/>
</dbReference>
<proteinExistence type="predicted"/>
<comment type="caution">
    <text evidence="2">The sequence shown here is derived from an EMBL/GenBank/DDBJ whole genome shotgun (WGS) entry which is preliminary data.</text>
</comment>
<keyword evidence="1" id="KW-0436">Ligase</keyword>
<keyword evidence="3" id="KW-1185">Reference proteome</keyword>
<evidence type="ECO:0000313" key="3">
    <source>
        <dbReference type="Proteomes" id="UP001521116"/>
    </source>
</evidence>
<accession>A0ABR3SNQ4</accession>
<dbReference type="PANTHER" id="PTHR43785">
    <property type="entry name" value="GAMMA-GLUTAMYLPUTRESCINE SYNTHETASE"/>
    <property type="match status" value="1"/>
</dbReference>
<dbReference type="EMBL" id="JAJVDC020000089">
    <property type="protein sequence ID" value="KAL1625877.1"/>
    <property type="molecule type" value="Genomic_DNA"/>
</dbReference>
<evidence type="ECO:0000256" key="1">
    <source>
        <dbReference type="ARBA" id="ARBA00022598"/>
    </source>
</evidence>
<name>A0ABR3SNQ4_9PEZI</name>
<reference evidence="2 3" key="1">
    <citation type="submission" date="2024-02" db="EMBL/GenBank/DDBJ databases">
        <title>De novo assembly and annotation of 12 fungi associated with fruit tree decline syndrome in Ontario, Canada.</title>
        <authorList>
            <person name="Sulman M."/>
            <person name="Ellouze W."/>
            <person name="Ilyukhin E."/>
        </authorList>
    </citation>
    <scope>NUCLEOTIDE SEQUENCE [LARGE SCALE GENOMIC DNA]</scope>
    <source>
        <strain evidence="2 3">M1-105</strain>
    </source>
</reference>
<feature type="non-terminal residue" evidence="2">
    <location>
        <position position="103"/>
    </location>
</feature>
<sequence length="103" mass="11232">MSKSKFLSVAAKGFGMSPAIFGWDMHDQTYDTGNSITSEELGFGDFMAVADLSSYRKTPWEDALPFFLVDFYDKSKRVAACPRGLLKSVLSQLAEGGVHARAG</sequence>
<evidence type="ECO:0000313" key="2">
    <source>
        <dbReference type="EMBL" id="KAL1625877.1"/>
    </source>
</evidence>
<organism evidence="2 3">
    <name type="scientific">Neofusicoccum ribis</name>
    <dbReference type="NCBI Taxonomy" id="45134"/>
    <lineage>
        <taxon>Eukaryota</taxon>
        <taxon>Fungi</taxon>
        <taxon>Dikarya</taxon>
        <taxon>Ascomycota</taxon>
        <taxon>Pezizomycotina</taxon>
        <taxon>Dothideomycetes</taxon>
        <taxon>Dothideomycetes incertae sedis</taxon>
        <taxon>Botryosphaeriales</taxon>
        <taxon>Botryosphaeriaceae</taxon>
        <taxon>Neofusicoccum</taxon>
    </lineage>
</organism>
<gene>
    <name evidence="2" type="ORF">SLS56_007116</name>
</gene>
<dbReference type="Proteomes" id="UP001521116">
    <property type="component" value="Unassembled WGS sequence"/>
</dbReference>